<evidence type="ECO:0000256" key="1">
    <source>
        <dbReference type="SAM" id="MobiDB-lite"/>
    </source>
</evidence>
<organism evidence="2 3">
    <name type="scientific">Shewanella eurypsychrophilus</name>
    <dbReference type="NCBI Taxonomy" id="2593656"/>
    <lineage>
        <taxon>Bacteria</taxon>
        <taxon>Pseudomonadati</taxon>
        <taxon>Pseudomonadota</taxon>
        <taxon>Gammaproteobacteria</taxon>
        <taxon>Alteromonadales</taxon>
        <taxon>Shewanellaceae</taxon>
        <taxon>Shewanella</taxon>
    </lineage>
</organism>
<keyword evidence="3" id="KW-1185">Reference proteome</keyword>
<dbReference type="EMBL" id="CP045503">
    <property type="protein sequence ID" value="QXP44881.1"/>
    <property type="molecule type" value="Genomic_DNA"/>
</dbReference>
<gene>
    <name evidence="2" type="ORF">FM038_25875</name>
</gene>
<name>A0ABX8S565_9GAMM</name>
<feature type="region of interest" description="Disordered" evidence="1">
    <location>
        <begin position="1"/>
        <end position="57"/>
    </location>
</feature>
<sequence length="57" mass="6009">MTKSTSEPKAKKRLPAAVPGTGGRFYRDADGNNLKSESEHMSLKKGASDNAKGATKS</sequence>
<protein>
    <submittedName>
        <fullName evidence="2">Uncharacterized protein</fullName>
    </submittedName>
</protein>
<dbReference type="Proteomes" id="UP000316416">
    <property type="component" value="Chromosome"/>
</dbReference>
<proteinExistence type="predicted"/>
<reference evidence="2" key="1">
    <citation type="submission" date="2021-07" db="EMBL/GenBank/DDBJ databases">
        <title>Shewanella sp. YLB-07 whole genome sequence.</title>
        <authorList>
            <person name="Yu L."/>
        </authorList>
    </citation>
    <scope>NUCLEOTIDE SEQUENCE</scope>
    <source>
        <strain evidence="2">YLB-08</strain>
    </source>
</reference>
<evidence type="ECO:0000313" key="2">
    <source>
        <dbReference type="EMBL" id="QXP44881.1"/>
    </source>
</evidence>
<evidence type="ECO:0000313" key="3">
    <source>
        <dbReference type="Proteomes" id="UP000316416"/>
    </source>
</evidence>
<feature type="compositionally biased region" description="Basic and acidic residues" evidence="1">
    <location>
        <begin position="25"/>
        <end position="42"/>
    </location>
</feature>
<accession>A0ABX8S565</accession>
<dbReference type="RefSeq" id="WP_185965855.1">
    <property type="nucleotide sequence ID" value="NZ_CP045503.2"/>
</dbReference>